<dbReference type="Proteomes" id="UP000614601">
    <property type="component" value="Unassembled WGS sequence"/>
</dbReference>
<comment type="caution">
    <text evidence="2">The sequence shown here is derived from an EMBL/GenBank/DDBJ whole genome shotgun (WGS) entry which is preliminary data.</text>
</comment>
<name>A0A811LKY6_9BILA</name>
<dbReference type="AlphaFoldDB" id="A0A811LKY6"/>
<accession>A0A811LKY6</accession>
<dbReference type="EMBL" id="CAJFCW020000006">
    <property type="protein sequence ID" value="CAG9123616.1"/>
    <property type="molecule type" value="Genomic_DNA"/>
</dbReference>
<proteinExistence type="predicted"/>
<feature type="chain" id="PRO_5036221436" description="Invertebrate defensins family profile domain-containing protein" evidence="1">
    <location>
        <begin position="23"/>
        <end position="77"/>
    </location>
</feature>
<reference evidence="2" key="1">
    <citation type="submission" date="2020-09" db="EMBL/GenBank/DDBJ databases">
        <authorList>
            <person name="Kikuchi T."/>
        </authorList>
    </citation>
    <scope>NUCLEOTIDE SEQUENCE</scope>
    <source>
        <strain evidence="2">SH1</strain>
    </source>
</reference>
<feature type="signal peptide" evidence="1">
    <location>
        <begin position="1"/>
        <end position="22"/>
    </location>
</feature>
<dbReference type="EMBL" id="CAJFDH010000006">
    <property type="protein sequence ID" value="CAD5227772.1"/>
    <property type="molecule type" value="Genomic_DNA"/>
</dbReference>
<dbReference type="Proteomes" id="UP000783686">
    <property type="component" value="Unassembled WGS sequence"/>
</dbReference>
<evidence type="ECO:0000313" key="2">
    <source>
        <dbReference type="EMBL" id="CAD5227772.1"/>
    </source>
</evidence>
<organism evidence="2 3">
    <name type="scientific">Bursaphelenchus okinawaensis</name>
    <dbReference type="NCBI Taxonomy" id="465554"/>
    <lineage>
        <taxon>Eukaryota</taxon>
        <taxon>Metazoa</taxon>
        <taxon>Ecdysozoa</taxon>
        <taxon>Nematoda</taxon>
        <taxon>Chromadorea</taxon>
        <taxon>Rhabditida</taxon>
        <taxon>Tylenchina</taxon>
        <taxon>Tylenchomorpha</taxon>
        <taxon>Aphelenchoidea</taxon>
        <taxon>Aphelenchoididae</taxon>
        <taxon>Bursaphelenchus</taxon>
    </lineage>
</organism>
<evidence type="ECO:0008006" key="4">
    <source>
        <dbReference type="Google" id="ProtNLM"/>
    </source>
</evidence>
<evidence type="ECO:0000256" key="1">
    <source>
        <dbReference type="SAM" id="SignalP"/>
    </source>
</evidence>
<protein>
    <recommendedName>
        <fullName evidence="4">Invertebrate defensins family profile domain-containing protein</fullName>
    </recommendedName>
</protein>
<evidence type="ECO:0000313" key="3">
    <source>
        <dbReference type="Proteomes" id="UP000614601"/>
    </source>
</evidence>
<keyword evidence="1" id="KW-0732">Signal</keyword>
<gene>
    <name evidence="2" type="ORF">BOKJ2_LOCUS12340</name>
</gene>
<keyword evidence="3" id="KW-1185">Reference proteome</keyword>
<sequence length="77" mass="8822">MAKTSRMFYVFVMICMVLGVDSLGPDVHRCGYGLLSDMACDIFNCVWRGRYGFNDINNDCECRCYSTSELRDLNTPM</sequence>